<feature type="region of interest" description="Disordered" evidence="14">
    <location>
        <begin position="1"/>
        <end position="35"/>
    </location>
</feature>
<dbReference type="RefSeq" id="XP_016926299.4">
    <property type="nucleotide sequence ID" value="XM_017070810.4"/>
</dbReference>
<dbReference type="AlphaFoldDB" id="A0AB39Z179"/>
<keyword evidence="17" id="KW-1185">Reference proteome</keyword>
<dbReference type="GO" id="GO:0005524">
    <property type="term" value="F:ATP binding"/>
    <property type="evidence" value="ECO:0007669"/>
    <property type="project" value="UniProtKB-KW"/>
</dbReference>
<sequence>MSAPPKVTTKPAGEPEDWDSSKDVGSPRDSESGSRSPCFILALDVGTTCVRSFVLDERCVVRGSAVDAVELLNPQPGYFEIEPEGLWRKIVNVITRAVKDANLTPLDITCLTISTQRCTFLTWDHRSGEYYHNFITWKDLRADKLVEQWNNSWTKSSMNWFSYALFLLTRQSRFLAGSVLKLMNGQVTPRLLFEIMHNKKLKQALMQKKARVELLDSWILHKLRTGSSRDKDVEHITDVTSSTATGLYDPFTLSWSPLISFLFGINSKILPRVVDNGYKGFGHVHPSALGPDWANTNVPIAASVSDQTAAMWGSQCFKKNDVKVTMGTGAFLNLITGERCHAAISGMYPLVAWQLKSSARNQGAIYCIEGASHDFGTVVTWAQSCELFENPADTSDIAQSVPDTNDVFFMPAFSGLGPPVNDYRSASGFIGLSPSTTKAHMVRALLESIVFRLVQLIEAAEKETSQKLHMIRVDGGVSRNDFVCQFLADLSQLSVERAKNTESSIMGATFMAGINHGIWRDVEDLKCFRKVERIFEPRPKEYDTIANRMDKWSRTIARFSDWY</sequence>
<evidence type="ECO:0000256" key="3">
    <source>
        <dbReference type="ARBA" id="ARBA00009156"/>
    </source>
</evidence>
<keyword evidence="5" id="KW-0963">Cytoplasm</keyword>
<dbReference type="InterPro" id="IPR000577">
    <property type="entry name" value="Carb_kinase_FGGY"/>
</dbReference>
<dbReference type="CDD" id="cd07793">
    <property type="entry name" value="ASKHA_NBD_FGGY_GK5-like"/>
    <property type="match status" value="1"/>
</dbReference>
<dbReference type="Pfam" id="PF00370">
    <property type="entry name" value="FGGY_N"/>
    <property type="match status" value="1"/>
</dbReference>
<reference evidence="18" key="1">
    <citation type="submission" date="2025-08" db="UniProtKB">
        <authorList>
            <consortium name="RefSeq"/>
        </authorList>
    </citation>
    <scope>IDENTIFICATION</scope>
</reference>
<evidence type="ECO:0000256" key="4">
    <source>
        <dbReference type="ARBA" id="ARBA00012099"/>
    </source>
</evidence>
<dbReference type="Gene3D" id="3.30.420.40">
    <property type="match status" value="2"/>
</dbReference>
<evidence type="ECO:0000256" key="13">
    <source>
        <dbReference type="RuleBase" id="RU003733"/>
    </source>
</evidence>
<dbReference type="InterPro" id="IPR018483">
    <property type="entry name" value="Carb_kinase_FGGY_CS"/>
</dbReference>
<evidence type="ECO:0000259" key="16">
    <source>
        <dbReference type="Pfam" id="PF02782"/>
    </source>
</evidence>
<comment type="similarity">
    <text evidence="3 13">Belongs to the FGGY kinase family.</text>
</comment>
<dbReference type="PROSITE" id="PS00445">
    <property type="entry name" value="FGGY_KINASES_2"/>
    <property type="match status" value="1"/>
</dbReference>
<dbReference type="GO" id="GO:0046167">
    <property type="term" value="P:glycerol-3-phosphate biosynthetic process"/>
    <property type="evidence" value="ECO:0007669"/>
    <property type="project" value="TreeGrafter"/>
</dbReference>
<dbReference type="EC" id="2.7.1.30" evidence="4"/>
<dbReference type="GO" id="GO:0005739">
    <property type="term" value="C:mitochondrion"/>
    <property type="evidence" value="ECO:0007669"/>
    <property type="project" value="TreeGrafter"/>
</dbReference>
<dbReference type="GO" id="GO:0006641">
    <property type="term" value="P:triglyceride metabolic process"/>
    <property type="evidence" value="ECO:0007669"/>
    <property type="project" value="TreeGrafter"/>
</dbReference>
<evidence type="ECO:0000256" key="9">
    <source>
        <dbReference type="ARBA" id="ARBA00022840"/>
    </source>
</evidence>
<accession>A0AB39Z179</accession>
<dbReference type="PANTHER" id="PTHR10196">
    <property type="entry name" value="SUGAR KINASE"/>
    <property type="match status" value="1"/>
</dbReference>
<dbReference type="PANTHER" id="PTHR10196:SF68">
    <property type="entry name" value="GLYCEROL KINASE 5-RELATED"/>
    <property type="match status" value="1"/>
</dbReference>
<evidence type="ECO:0000256" key="14">
    <source>
        <dbReference type="SAM" id="MobiDB-lite"/>
    </source>
</evidence>
<dbReference type="GO" id="GO:0006071">
    <property type="term" value="P:glycerol metabolic process"/>
    <property type="evidence" value="ECO:0007669"/>
    <property type="project" value="UniProtKB-KW"/>
</dbReference>
<evidence type="ECO:0000256" key="11">
    <source>
        <dbReference type="ARBA" id="ARBA00045165"/>
    </source>
</evidence>
<evidence type="ECO:0000256" key="2">
    <source>
        <dbReference type="ARBA" id="ARBA00005190"/>
    </source>
</evidence>
<keyword evidence="8 13" id="KW-0418">Kinase</keyword>
<gene>
    <name evidence="18" type="primary">LOC108007178</name>
</gene>
<evidence type="ECO:0000256" key="6">
    <source>
        <dbReference type="ARBA" id="ARBA00022679"/>
    </source>
</evidence>
<dbReference type="Pfam" id="PF02782">
    <property type="entry name" value="FGGY_C"/>
    <property type="match status" value="1"/>
</dbReference>
<dbReference type="PIRSF" id="PIRSF000538">
    <property type="entry name" value="GlpK"/>
    <property type="match status" value="1"/>
</dbReference>
<keyword evidence="9" id="KW-0067">ATP-binding</keyword>
<evidence type="ECO:0000313" key="18">
    <source>
        <dbReference type="RefSeq" id="XP_016926299.4"/>
    </source>
</evidence>
<dbReference type="InterPro" id="IPR018484">
    <property type="entry name" value="FGGY_N"/>
</dbReference>
<feature type="domain" description="Carbohydrate kinase FGGY C-terminal" evidence="16">
    <location>
        <begin position="323"/>
        <end position="514"/>
    </location>
</feature>
<evidence type="ECO:0000259" key="15">
    <source>
        <dbReference type="Pfam" id="PF00370"/>
    </source>
</evidence>
<evidence type="ECO:0000256" key="10">
    <source>
        <dbReference type="ARBA" id="ARBA00033026"/>
    </source>
</evidence>
<dbReference type="GeneID" id="108007178"/>
<comment type="pathway">
    <text evidence="2">Polyol metabolism; glycerol degradation via glycerol kinase pathway; sn-glycerol 3-phosphate from glycerol: step 1/1.</text>
</comment>
<evidence type="ECO:0000256" key="7">
    <source>
        <dbReference type="ARBA" id="ARBA00022741"/>
    </source>
</evidence>
<dbReference type="InterPro" id="IPR018485">
    <property type="entry name" value="FGGY_C"/>
</dbReference>
<name>A0AB39Z179_DROSZ</name>
<organism evidence="17 18">
    <name type="scientific">Drosophila suzukii</name>
    <name type="common">Spotted-wing drosophila fruit fly</name>
    <dbReference type="NCBI Taxonomy" id="28584"/>
    <lineage>
        <taxon>Eukaryota</taxon>
        <taxon>Metazoa</taxon>
        <taxon>Ecdysozoa</taxon>
        <taxon>Arthropoda</taxon>
        <taxon>Hexapoda</taxon>
        <taxon>Insecta</taxon>
        <taxon>Pterygota</taxon>
        <taxon>Neoptera</taxon>
        <taxon>Endopterygota</taxon>
        <taxon>Diptera</taxon>
        <taxon>Brachycera</taxon>
        <taxon>Muscomorpha</taxon>
        <taxon>Ephydroidea</taxon>
        <taxon>Drosophilidae</taxon>
        <taxon>Drosophila</taxon>
        <taxon>Sophophora</taxon>
    </lineage>
</organism>
<feature type="compositionally biased region" description="Basic and acidic residues" evidence="14">
    <location>
        <begin position="19"/>
        <end position="32"/>
    </location>
</feature>
<comment type="subcellular location">
    <subcellularLocation>
        <location evidence="1">Cytoplasm</location>
    </subcellularLocation>
</comment>
<keyword evidence="7" id="KW-0547">Nucleotide-binding</keyword>
<feature type="domain" description="Carbohydrate kinase FGGY N-terminal" evidence="15">
    <location>
        <begin position="40"/>
        <end position="313"/>
    </location>
</feature>
<comment type="function">
    <text evidence="11">Skin-specific kinase that plays a key role in glycerol metabolism, catalyzing its phosphorylation to produce sn-glycerol 3-phosphate. Involved in skin-specific regulation of sterol regulatory element-binding protein (SREBP) processing and lipid biosynthesis.</text>
</comment>
<evidence type="ECO:0000313" key="17">
    <source>
        <dbReference type="Proteomes" id="UP001652628"/>
    </source>
</evidence>
<dbReference type="InterPro" id="IPR043129">
    <property type="entry name" value="ATPase_NBD"/>
</dbReference>
<evidence type="ECO:0000256" key="8">
    <source>
        <dbReference type="ARBA" id="ARBA00022777"/>
    </source>
</evidence>
<dbReference type="SUPFAM" id="SSF53067">
    <property type="entry name" value="Actin-like ATPase domain"/>
    <property type="match status" value="2"/>
</dbReference>
<proteinExistence type="inferred from homology"/>
<dbReference type="Proteomes" id="UP001652628">
    <property type="component" value="Chromosome 3"/>
</dbReference>
<dbReference type="GO" id="GO:0004370">
    <property type="term" value="F:glycerol kinase activity"/>
    <property type="evidence" value="ECO:0007669"/>
    <property type="project" value="UniProtKB-EC"/>
</dbReference>
<evidence type="ECO:0000256" key="5">
    <source>
        <dbReference type="ARBA" id="ARBA00022490"/>
    </source>
</evidence>
<protein>
    <recommendedName>
        <fullName evidence="12">Glycerol kinase 5</fullName>
        <ecNumber evidence="4">2.7.1.30</ecNumber>
    </recommendedName>
    <alternativeName>
        <fullName evidence="10">ATP:glycerol 3-phosphotransferase 5</fullName>
    </alternativeName>
</protein>
<keyword evidence="6 13" id="KW-0808">Transferase</keyword>
<dbReference type="InterPro" id="IPR037444">
    <property type="entry name" value="GK5"/>
</dbReference>
<evidence type="ECO:0000256" key="1">
    <source>
        <dbReference type="ARBA" id="ARBA00004496"/>
    </source>
</evidence>
<evidence type="ECO:0000256" key="12">
    <source>
        <dbReference type="ARBA" id="ARBA00047192"/>
    </source>
</evidence>